<dbReference type="RefSeq" id="WP_087462002.1">
    <property type="nucleotide sequence ID" value="NZ_CP021425.1"/>
</dbReference>
<accession>A0A1Y0IC86</accession>
<evidence type="ECO:0000259" key="1">
    <source>
        <dbReference type="Pfam" id="PF07929"/>
    </source>
</evidence>
<protein>
    <submittedName>
        <fullName evidence="2">Plasmid pRiA4b ORF-3 family protein</fullName>
    </submittedName>
</protein>
<dbReference type="EMBL" id="CP021425">
    <property type="protein sequence ID" value="ARU57075.1"/>
    <property type="molecule type" value="Genomic_DNA"/>
</dbReference>
<proteinExistence type="predicted"/>
<dbReference type="Gene3D" id="3.10.290.30">
    <property type="entry name" value="MM3350-like"/>
    <property type="match status" value="1"/>
</dbReference>
<dbReference type="Proteomes" id="UP000196027">
    <property type="component" value="Chromosome"/>
</dbReference>
<dbReference type="AlphaFoldDB" id="A0A1Y0IC86"/>
<sequence>MIITVKVELIFGGFSSEEDEECVKVVEIDSSSNLDDLHIAIQEAVGFDNDHLYEFFIANTFRSMERRQFNDENNGLYEHTLEDLFPLPKGKSLFYLFDYGDNWNFRVSKTRHKAKLPLKGAIYPRVIEEFGVNPVQYPEYE</sequence>
<dbReference type="SUPFAM" id="SSF159941">
    <property type="entry name" value="MM3350-like"/>
    <property type="match status" value="1"/>
</dbReference>
<keyword evidence="3" id="KW-1185">Reference proteome</keyword>
<dbReference type="OrthoDB" id="9816539at2"/>
<dbReference type="InterPro" id="IPR012912">
    <property type="entry name" value="Plasmid_pRiA4b_Orf3-like"/>
</dbReference>
<name>A0A1Y0IC86_9GAMM</name>
<reference evidence="2 3" key="1">
    <citation type="submission" date="2017-05" db="EMBL/GenBank/DDBJ databases">
        <title>Genomic insights into alkan degradation activity of Oleiphilus messinensis.</title>
        <authorList>
            <person name="Kozyavkin S.A."/>
            <person name="Slesarev A.I."/>
            <person name="Golyshin P.N."/>
            <person name="Korzhenkov A."/>
            <person name="Golyshina O.N."/>
            <person name="Toshchakov S.V."/>
        </authorList>
    </citation>
    <scope>NUCLEOTIDE SEQUENCE [LARGE SCALE GENOMIC DNA]</scope>
    <source>
        <strain evidence="2 3">ME102</strain>
    </source>
</reference>
<evidence type="ECO:0000313" key="2">
    <source>
        <dbReference type="EMBL" id="ARU57075.1"/>
    </source>
</evidence>
<dbReference type="Pfam" id="PF07929">
    <property type="entry name" value="PRiA4_ORF3"/>
    <property type="match status" value="1"/>
</dbReference>
<organism evidence="2 3">
    <name type="scientific">Oleiphilus messinensis</name>
    <dbReference type="NCBI Taxonomy" id="141451"/>
    <lineage>
        <taxon>Bacteria</taxon>
        <taxon>Pseudomonadati</taxon>
        <taxon>Pseudomonadota</taxon>
        <taxon>Gammaproteobacteria</taxon>
        <taxon>Oceanospirillales</taxon>
        <taxon>Oleiphilaceae</taxon>
        <taxon>Oleiphilus</taxon>
    </lineage>
</organism>
<feature type="domain" description="Plasmid pRiA4b Orf3-like" evidence="1">
    <location>
        <begin position="18"/>
        <end position="127"/>
    </location>
</feature>
<gene>
    <name evidence="2" type="ORF">OLMES_3032</name>
</gene>
<dbReference type="InterPro" id="IPR024047">
    <property type="entry name" value="MM3350-like_sf"/>
</dbReference>
<dbReference type="KEGG" id="ome:OLMES_3032"/>
<evidence type="ECO:0000313" key="3">
    <source>
        <dbReference type="Proteomes" id="UP000196027"/>
    </source>
</evidence>